<feature type="domain" description="N-acetyltransferase" evidence="1">
    <location>
        <begin position="3"/>
        <end position="159"/>
    </location>
</feature>
<dbReference type="InterPro" id="IPR000182">
    <property type="entry name" value="GNAT_dom"/>
</dbReference>
<organism evidence="3 4">
    <name type="scientific">Candidatus Faecalibacterium gallistercoris</name>
    <dbReference type="NCBI Taxonomy" id="2838579"/>
    <lineage>
        <taxon>Bacteria</taxon>
        <taxon>Bacillati</taxon>
        <taxon>Bacillota</taxon>
        <taxon>Clostridia</taxon>
        <taxon>Eubacteriales</taxon>
        <taxon>Oscillospiraceae</taxon>
        <taxon>Faecalibacterium</taxon>
    </lineage>
</organism>
<name>A0A9D2FF94_9FIRM</name>
<dbReference type="InterPro" id="IPR031165">
    <property type="entry name" value="GNAT_YJDJ"/>
</dbReference>
<evidence type="ECO:0000313" key="4">
    <source>
        <dbReference type="Proteomes" id="UP000824065"/>
    </source>
</evidence>
<dbReference type="EMBL" id="DXBJ01000013">
    <property type="protein sequence ID" value="HIZ57393.1"/>
    <property type="molecule type" value="Genomic_DNA"/>
</dbReference>
<dbReference type="InterPro" id="IPR016181">
    <property type="entry name" value="Acyl_CoA_acyltransferase"/>
</dbReference>
<keyword evidence="3" id="KW-0808">Transferase</keyword>
<reference evidence="3" key="1">
    <citation type="journal article" date="2021" name="PeerJ">
        <title>Extensive microbial diversity within the chicken gut microbiome revealed by metagenomics and culture.</title>
        <authorList>
            <person name="Gilroy R."/>
            <person name="Ravi A."/>
            <person name="Getino M."/>
            <person name="Pursley I."/>
            <person name="Horton D.L."/>
            <person name="Alikhan N.F."/>
            <person name="Baker D."/>
            <person name="Gharbi K."/>
            <person name="Hall N."/>
            <person name="Watson M."/>
            <person name="Adriaenssens E.M."/>
            <person name="Foster-Nyarko E."/>
            <person name="Jarju S."/>
            <person name="Secka A."/>
            <person name="Antonio M."/>
            <person name="Oren A."/>
            <person name="Chaudhuri R.R."/>
            <person name="La Ragione R."/>
            <person name="Hildebrand F."/>
            <person name="Pallen M.J."/>
        </authorList>
    </citation>
    <scope>NUCLEOTIDE SEQUENCE</scope>
    <source>
        <strain evidence="3">ChiBcec16-3735</strain>
    </source>
</reference>
<dbReference type="InterPro" id="IPR051531">
    <property type="entry name" value="N-acetyltransferase"/>
</dbReference>
<proteinExistence type="predicted"/>
<protein>
    <submittedName>
        <fullName evidence="3">GNAT family N-acetyltransferase</fullName>
        <ecNumber evidence="3">2.3.1.-</ecNumber>
    </submittedName>
</protein>
<evidence type="ECO:0000259" key="1">
    <source>
        <dbReference type="PROSITE" id="PS51186"/>
    </source>
</evidence>
<dbReference type="Pfam" id="PF13302">
    <property type="entry name" value="Acetyltransf_3"/>
    <property type="match status" value="1"/>
</dbReference>
<dbReference type="PROSITE" id="PS51186">
    <property type="entry name" value="GNAT"/>
    <property type="match status" value="1"/>
</dbReference>
<dbReference type="PROSITE" id="PS51729">
    <property type="entry name" value="GNAT_YJDJ"/>
    <property type="match status" value="1"/>
</dbReference>
<dbReference type="PANTHER" id="PTHR43792">
    <property type="entry name" value="GNAT FAMILY, PUTATIVE (AFU_ORTHOLOGUE AFUA_3G00765)-RELATED-RELATED"/>
    <property type="match status" value="1"/>
</dbReference>
<dbReference type="Gene3D" id="3.40.630.30">
    <property type="match status" value="2"/>
</dbReference>
<dbReference type="Proteomes" id="UP000824065">
    <property type="component" value="Unassembled WGS sequence"/>
</dbReference>
<dbReference type="PANTHER" id="PTHR43792:SF1">
    <property type="entry name" value="N-ACETYLTRANSFERASE DOMAIN-CONTAINING PROTEIN"/>
    <property type="match status" value="1"/>
</dbReference>
<evidence type="ECO:0000313" key="3">
    <source>
        <dbReference type="EMBL" id="HIZ57393.1"/>
    </source>
</evidence>
<comment type="caution">
    <text evidence="3">The sequence shown here is derived from an EMBL/GenBank/DDBJ whole genome shotgun (WGS) entry which is preliminary data.</text>
</comment>
<dbReference type="GO" id="GO:0016747">
    <property type="term" value="F:acyltransferase activity, transferring groups other than amino-acyl groups"/>
    <property type="evidence" value="ECO:0007669"/>
    <property type="project" value="InterPro"/>
</dbReference>
<reference evidence="3" key="2">
    <citation type="submission" date="2021-04" db="EMBL/GenBank/DDBJ databases">
        <authorList>
            <person name="Gilroy R."/>
        </authorList>
    </citation>
    <scope>NUCLEOTIDE SEQUENCE</scope>
    <source>
        <strain evidence="3">ChiBcec16-3735</strain>
    </source>
</reference>
<dbReference type="AlphaFoldDB" id="A0A9D2FF94"/>
<dbReference type="EC" id="2.3.1.-" evidence="3"/>
<feature type="domain" description="N-acetyltransferase" evidence="2">
    <location>
        <begin position="166"/>
        <end position="253"/>
    </location>
</feature>
<accession>A0A9D2FF94</accession>
<dbReference type="SUPFAM" id="SSF55729">
    <property type="entry name" value="Acyl-CoA N-acyltransferases (Nat)"/>
    <property type="match status" value="2"/>
</dbReference>
<gene>
    <name evidence="3" type="ORF">H9725_02215</name>
</gene>
<keyword evidence="3" id="KW-0012">Acyltransferase</keyword>
<dbReference type="Pfam" id="PF14542">
    <property type="entry name" value="Acetyltransf_CG"/>
    <property type="match status" value="1"/>
</dbReference>
<dbReference type="CDD" id="cd04301">
    <property type="entry name" value="NAT_SF"/>
    <property type="match status" value="1"/>
</dbReference>
<sequence>MRIELRERTEENVRTYFARTRDPAIQAVLPQASRTVEQALEAYRQSLAPGSASYGRTIWAEGAYVGDIWCYGIHQEPDPDAMLSFCIFAKERWGQGIATQALRQFLAGIVSRFGLRRIGAFLYEDNSASRRVLEKAGFALQERWIEEGRASLYCIYTATKEENAMTFTQESNRIFCERDGKTLAEVTFPEAGPGVVVIDHTWVDGALRGQGAAGQLMQAVVELLRADGRKARATCSYARAWLAKHPEAADVLAPDWCDGPEACRLRF</sequence>
<evidence type="ECO:0000259" key="2">
    <source>
        <dbReference type="PROSITE" id="PS51729"/>
    </source>
</evidence>